<evidence type="ECO:0000313" key="3">
    <source>
        <dbReference type="Proteomes" id="UP000231019"/>
    </source>
</evidence>
<organism evidence="2 3">
    <name type="scientific">bacterium (Candidatus Blackallbacteria) CG17_big_fil_post_rev_8_21_14_2_50_48_46</name>
    <dbReference type="NCBI Taxonomy" id="2014261"/>
    <lineage>
        <taxon>Bacteria</taxon>
        <taxon>Candidatus Blackallbacteria</taxon>
    </lineage>
</organism>
<dbReference type="Proteomes" id="UP000231019">
    <property type="component" value="Unassembled WGS sequence"/>
</dbReference>
<protein>
    <recommendedName>
        <fullName evidence="1">DUF1638 domain-containing protein</fullName>
    </recommendedName>
</protein>
<evidence type="ECO:0000259" key="1">
    <source>
        <dbReference type="Pfam" id="PF07796"/>
    </source>
</evidence>
<proteinExistence type="predicted"/>
<dbReference type="EMBL" id="PFFQ01000008">
    <property type="protein sequence ID" value="PIW18863.1"/>
    <property type="molecule type" value="Genomic_DNA"/>
</dbReference>
<feature type="domain" description="DUF1638" evidence="1">
    <location>
        <begin position="34"/>
        <end position="186"/>
    </location>
</feature>
<dbReference type="Pfam" id="PF07796">
    <property type="entry name" value="DUF1638"/>
    <property type="match status" value="1"/>
</dbReference>
<gene>
    <name evidence="2" type="ORF">COW36_03200</name>
</gene>
<reference evidence="2 3" key="1">
    <citation type="submission" date="2017-09" db="EMBL/GenBank/DDBJ databases">
        <title>Depth-based differentiation of microbial function through sediment-hosted aquifers and enrichment of novel symbionts in the deep terrestrial subsurface.</title>
        <authorList>
            <person name="Probst A.J."/>
            <person name="Ladd B."/>
            <person name="Jarett J.K."/>
            <person name="Geller-Mcgrath D.E."/>
            <person name="Sieber C.M."/>
            <person name="Emerson J.B."/>
            <person name="Anantharaman K."/>
            <person name="Thomas B.C."/>
            <person name="Malmstrom R."/>
            <person name="Stieglmeier M."/>
            <person name="Klingl A."/>
            <person name="Woyke T."/>
            <person name="Ryan C.M."/>
            <person name="Banfield J.F."/>
        </authorList>
    </citation>
    <scope>NUCLEOTIDE SEQUENCE [LARGE SCALE GENOMIC DNA]</scope>
    <source>
        <strain evidence="2">CG17_big_fil_post_rev_8_21_14_2_50_48_46</strain>
    </source>
</reference>
<accession>A0A2M7G9Q8</accession>
<name>A0A2M7G9Q8_9BACT</name>
<evidence type="ECO:0000313" key="2">
    <source>
        <dbReference type="EMBL" id="PIW18863.1"/>
    </source>
</evidence>
<dbReference type="AlphaFoldDB" id="A0A2M7G9Q8"/>
<sequence length="203" mass="23321">MNEEKLLLTGCGILKKEVHFLIKKNNWPVETLLLNSALHCDLKKLKQALTGVLKKQQAHPLIVFYGTCHPQMDQILTEGHTFRTQGQNCVEILLGPEQFQSELAKGAFFLLEDWAQRWQEISAKALGTTKPEIIREIYHESGIKYLLAIKTPCSGDFSHEAQKIAELLKIPARWMNVDLKHLEQILQNVVEQKLRELHTPHEK</sequence>
<comment type="caution">
    <text evidence="2">The sequence shown here is derived from an EMBL/GenBank/DDBJ whole genome shotgun (WGS) entry which is preliminary data.</text>
</comment>
<dbReference type="InterPro" id="IPR012437">
    <property type="entry name" value="DUF1638"/>
</dbReference>